<organism evidence="3">
    <name type="scientific">marine metagenome</name>
    <dbReference type="NCBI Taxonomy" id="408172"/>
    <lineage>
        <taxon>unclassified sequences</taxon>
        <taxon>metagenomes</taxon>
        <taxon>ecological metagenomes</taxon>
    </lineage>
</organism>
<dbReference type="Gene3D" id="3.10.180.10">
    <property type="entry name" value="2,3-Dihydroxybiphenyl 1,2-Dioxygenase, domain 1"/>
    <property type="match status" value="1"/>
</dbReference>
<gene>
    <name evidence="3" type="ORF">METZ01_LOCUS438460</name>
</gene>
<dbReference type="InterPro" id="IPR018146">
    <property type="entry name" value="Glyoxalase_1_CS"/>
</dbReference>
<dbReference type="GO" id="GO:0004462">
    <property type="term" value="F:lactoylglutathione lyase activity"/>
    <property type="evidence" value="ECO:0007669"/>
    <property type="project" value="InterPro"/>
</dbReference>
<dbReference type="SUPFAM" id="SSF54593">
    <property type="entry name" value="Glyoxalase/Bleomycin resistance protein/Dihydroxybiphenyl dioxygenase"/>
    <property type="match status" value="1"/>
</dbReference>
<evidence type="ECO:0000256" key="1">
    <source>
        <dbReference type="ARBA" id="ARBA00022723"/>
    </source>
</evidence>
<dbReference type="PROSITE" id="PS51819">
    <property type="entry name" value="VOC"/>
    <property type="match status" value="1"/>
</dbReference>
<dbReference type="Pfam" id="PF00903">
    <property type="entry name" value="Glyoxalase"/>
    <property type="match status" value="1"/>
</dbReference>
<dbReference type="InterPro" id="IPR029068">
    <property type="entry name" value="Glyas_Bleomycin-R_OHBP_Dase"/>
</dbReference>
<name>A0A382YQM9_9ZZZZ</name>
<reference evidence="3" key="1">
    <citation type="submission" date="2018-05" db="EMBL/GenBank/DDBJ databases">
        <authorList>
            <person name="Lanie J.A."/>
            <person name="Ng W.-L."/>
            <person name="Kazmierczak K.M."/>
            <person name="Andrzejewski T.M."/>
            <person name="Davidsen T.M."/>
            <person name="Wayne K.J."/>
            <person name="Tettelin H."/>
            <person name="Glass J.I."/>
            <person name="Rusch D."/>
            <person name="Podicherti R."/>
            <person name="Tsui H.-C.T."/>
            <person name="Winkler M.E."/>
        </authorList>
    </citation>
    <scope>NUCLEOTIDE SEQUENCE</scope>
</reference>
<feature type="non-terminal residue" evidence="3">
    <location>
        <position position="100"/>
    </location>
</feature>
<dbReference type="EMBL" id="UINC01177789">
    <property type="protein sequence ID" value="SVD85606.1"/>
    <property type="molecule type" value="Genomic_DNA"/>
</dbReference>
<dbReference type="AlphaFoldDB" id="A0A382YQM9"/>
<evidence type="ECO:0000313" key="3">
    <source>
        <dbReference type="EMBL" id="SVD85606.1"/>
    </source>
</evidence>
<feature type="domain" description="VOC" evidence="2">
    <location>
        <begin position="6"/>
        <end position="100"/>
    </location>
</feature>
<evidence type="ECO:0000259" key="2">
    <source>
        <dbReference type="PROSITE" id="PS51819"/>
    </source>
</evidence>
<proteinExistence type="predicted"/>
<protein>
    <recommendedName>
        <fullName evidence="2">VOC domain-containing protein</fullName>
    </recommendedName>
</protein>
<sequence length="100" mass="11401">MVSFKRIHHVAIQVSDIDNSQSFYENHFGFETYFEDEQTSGIPVVCLRLDDTVLELRVGEVPPDGYQGCYFCLETDDLERDIGSLKKAGVIIDQEIHDTT</sequence>
<accession>A0A382YQM9</accession>
<dbReference type="InterPro" id="IPR004360">
    <property type="entry name" value="Glyas_Fos-R_dOase_dom"/>
</dbReference>
<dbReference type="GO" id="GO:0046872">
    <property type="term" value="F:metal ion binding"/>
    <property type="evidence" value="ECO:0007669"/>
    <property type="project" value="UniProtKB-KW"/>
</dbReference>
<dbReference type="PROSITE" id="PS00934">
    <property type="entry name" value="GLYOXALASE_I_1"/>
    <property type="match status" value="1"/>
</dbReference>
<keyword evidence="1" id="KW-0479">Metal-binding</keyword>
<dbReference type="InterPro" id="IPR037523">
    <property type="entry name" value="VOC_core"/>
</dbReference>